<dbReference type="AlphaFoldDB" id="A0A968GHX8"/>
<dbReference type="Gene3D" id="3.40.190.10">
    <property type="entry name" value="Periplasmic binding protein-like II"/>
    <property type="match status" value="2"/>
</dbReference>
<organism evidence="1 2">
    <name type="scientific">Entomospira culicis</name>
    <dbReference type="NCBI Taxonomy" id="2719989"/>
    <lineage>
        <taxon>Bacteria</taxon>
        <taxon>Pseudomonadati</taxon>
        <taxon>Spirochaetota</taxon>
        <taxon>Spirochaetia</taxon>
        <taxon>Spirochaetales</taxon>
        <taxon>Spirochaetaceae</taxon>
        <taxon>Entomospira</taxon>
    </lineage>
</organism>
<dbReference type="EMBL" id="JAATLM010000002">
    <property type="protein sequence ID" value="NIZ70156.1"/>
    <property type="molecule type" value="Genomic_DNA"/>
</dbReference>
<protein>
    <submittedName>
        <fullName evidence="1">Extracellular solute-binding protein</fullName>
    </submittedName>
</protein>
<comment type="caution">
    <text evidence="1">The sequence shown here is derived from an EMBL/GenBank/DDBJ whole genome shotgun (WGS) entry which is preliminary data.</text>
</comment>
<name>A0A968GHX8_9SPIO</name>
<dbReference type="RefSeq" id="WP_167696432.1">
    <property type="nucleotide sequence ID" value="NZ_CP118182.1"/>
</dbReference>
<reference evidence="1" key="1">
    <citation type="submission" date="2020-03" db="EMBL/GenBank/DDBJ databases">
        <title>Spirochaetal bacteria isolated from arthropods constitute a novel genus Entomospira genus novum within the order Spirochaetales.</title>
        <authorList>
            <person name="Grana-Miraglia L."/>
            <person name="Sikutova S."/>
            <person name="Fingerle V."/>
            <person name="Sing A."/>
            <person name="Castillo-Ramirez S."/>
            <person name="Margos G."/>
            <person name="Rudolf I."/>
        </authorList>
    </citation>
    <scope>NUCLEOTIDE SEQUENCE</scope>
    <source>
        <strain evidence="1">BR149</strain>
    </source>
</reference>
<dbReference type="PROSITE" id="PS51257">
    <property type="entry name" value="PROKAR_LIPOPROTEIN"/>
    <property type="match status" value="1"/>
</dbReference>
<accession>A0A968GHX8</accession>
<dbReference type="Proteomes" id="UP000778951">
    <property type="component" value="Unassembled WGS sequence"/>
</dbReference>
<dbReference type="SUPFAM" id="SSF53850">
    <property type="entry name" value="Periplasmic binding protein-like II"/>
    <property type="match status" value="1"/>
</dbReference>
<evidence type="ECO:0000313" key="1">
    <source>
        <dbReference type="EMBL" id="NIZ70156.1"/>
    </source>
</evidence>
<proteinExistence type="predicted"/>
<evidence type="ECO:0000313" key="2">
    <source>
        <dbReference type="Proteomes" id="UP000778951"/>
    </source>
</evidence>
<gene>
    <name evidence="1" type="ORF">HCT48_08040</name>
</gene>
<keyword evidence="2" id="KW-1185">Reference proteome</keyword>
<sequence length="532" mass="60858">MKKGWMLALIALSMISCQKGEQASKELPPSRFSVNPNEPSYKLQDEQGVITWYVNFDWYIPPTGSGVVSQKILTDTNTRLRVIRGNDDTLNQMIASGEMPDIVTVGTWTSFPKIAHRWAMPLNQLADAYDPYFYQVAKRDTLAWYTDDQGNIYGYPASSNDYEDFLGEDSVLNGGPTFLVRQDIYRAIGSPDMRTPEGFLQALRDAKTYDPTIMPLVFGIESTFSESIIEMLASFLAIPTLQDGKHYERIFDAEYLRWIEVLRQAHQEGLILDDNFTYNKIEYNDGFNGGQYFAVFASTLNAIKYQLINNHNRNPNQHYLAIDGPANRNLDAPHLTASGIGGWALTFITQGSQNKERAIQLLTYLMSEEGHFTSQLGIEGETYYRGEDGLYRYTPVILDLQNNDNEAFLTQTEFPLFWMLLDSNFLERNTDISVAELNQIWHWSLGKFVPQFALEESDPDARTAEERSWIHYQEERIEAVIRMIRSSSPEQLQAEVERLQTFYQSEAIQRAIAVKNEKIAQNIKKLAKMGYA</sequence>